<accession>A0A1I2DUV4</accession>
<evidence type="ECO:0000313" key="2">
    <source>
        <dbReference type="Proteomes" id="UP000199119"/>
    </source>
</evidence>
<dbReference type="STRING" id="1177982.SAMN04489711_10635"/>
<dbReference type="Proteomes" id="UP000199119">
    <property type="component" value="Unassembled WGS sequence"/>
</dbReference>
<dbReference type="AlphaFoldDB" id="A0A1I2DUV4"/>
<organism evidence="1 2">
    <name type="scientific">Paracidovorax wautersii</name>
    <dbReference type="NCBI Taxonomy" id="1177982"/>
    <lineage>
        <taxon>Bacteria</taxon>
        <taxon>Pseudomonadati</taxon>
        <taxon>Pseudomonadota</taxon>
        <taxon>Betaproteobacteria</taxon>
        <taxon>Burkholderiales</taxon>
        <taxon>Comamonadaceae</taxon>
        <taxon>Paracidovorax</taxon>
    </lineage>
</organism>
<reference evidence="2" key="1">
    <citation type="submission" date="2016-10" db="EMBL/GenBank/DDBJ databases">
        <authorList>
            <person name="Varghese N."/>
            <person name="Submissions S."/>
        </authorList>
    </citation>
    <scope>NUCLEOTIDE SEQUENCE [LARGE SCALE GENOMIC DNA]</scope>
    <source>
        <strain evidence="2">DSM 27981</strain>
    </source>
</reference>
<dbReference type="OrthoDB" id="9795020at2"/>
<proteinExistence type="predicted"/>
<dbReference type="EMBL" id="FONX01000006">
    <property type="protein sequence ID" value="SFE84464.1"/>
    <property type="molecule type" value="Genomic_DNA"/>
</dbReference>
<protein>
    <recommendedName>
        <fullName evidence="3">Nucleotidyl transferase AbiEii toxin, Type IV TA system</fullName>
    </recommendedName>
</protein>
<sequence length="261" mass="29023">MVRGLDLFRHWFEEHADQYVLIGGTAATLTMEDAGLPFRATKDLDVVLHVEALTPAFGAAFWSFVEAGGYGIRQASETGKPVFYRFQKPADERFPAMVELFARAPEGLEPAAGSRLTPIPMEEAVSSLSAILLDEDYYEFILSGRREVDGLPWVGEDRLIPLKAIAWLELSLRKEQGANVDGRDIRKHLNDVLRLSQLLAPATRIPLAPRIGDDLRRFLDRVVTDDSIDPKALQLGDVTVHELAARIARAYELDQRDGVSG</sequence>
<dbReference type="RefSeq" id="WP_059400254.1">
    <property type="nucleotide sequence ID" value="NZ_FONX01000006.1"/>
</dbReference>
<name>A0A1I2DUV4_9BURK</name>
<gene>
    <name evidence="1" type="ORF">SAMN04489711_10635</name>
</gene>
<keyword evidence="2" id="KW-1185">Reference proteome</keyword>
<evidence type="ECO:0008006" key="3">
    <source>
        <dbReference type="Google" id="ProtNLM"/>
    </source>
</evidence>
<evidence type="ECO:0000313" key="1">
    <source>
        <dbReference type="EMBL" id="SFE84464.1"/>
    </source>
</evidence>